<dbReference type="InterPro" id="IPR036864">
    <property type="entry name" value="Zn2-C6_fun-type_DNA-bd_sf"/>
</dbReference>
<dbReference type="SMART" id="SM00066">
    <property type="entry name" value="GAL4"/>
    <property type="match status" value="1"/>
</dbReference>
<proteinExistence type="predicted"/>
<evidence type="ECO:0000256" key="2">
    <source>
        <dbReference type="ARBA" id="ARBA00022723"/>
    </source>
</evidence>
<dbReference type="Gene3D" id="4.10.240.10">
    <property type="entry name" value="Zn(2)-C6 fungal-type DNA-binding domain"/>
    <property type="match status" value="1"/>
</dbReference>
<dbReference type="CDD" id="cd12148">
    <property type="entry name" value="fungal_TF_MHR"/>
    <property type="match status" value="1"/>
</dbReference>
<dbReference type="EMBL" id="JBFTWV010000203">
    <property type="protein sequence ID" value="KAL2783935.1"/>
    <property type="molecule type" value="Genomic_DNA"/>
</dbReference>
<dbReference type="SUPFAM" id="SSF57701">
    <property type="entry name" value="Zn2/Cys6 DNA-binding domain"/>
    <property type="match status" value="1"/>
</dbReference>
<keyword evidence="3" id="KW-0805">Transcription regulation</keyword>
<dbReference type="PANTHER" id="PTHR31001">
    <property type="entry name" value="UNCHARACTERIZED TRANSCRIPTIONAL REGULATORY PROTEIN"/>
    <property type="match status" value="1"/>
</dbReference>
<dbReference type="InterPro" id="IPR050613">
    <property type="entry name" value="Sec_Metabolite_Reg"/>
</dbReference>
<comment type="subcellular location">
    <subcellularLocation>
        <location evidence="1">Nucleus</location>
    </subcellularLocation>
</comment>
<feature type="domain" description="Zn(2)-C6 fungal-type" evidence="8">
    <location>
        <begin position="23"/>
        <end position="54"/>
    </location>
</feature>
<keyword evidence="10" id="KW-1185">Reference proteome</keyword>
<name>A0ABR4FL28_9EURO</name>
<evidence type="ECO:0000259" key="8">
    <source>
        <dbReference type="PROSITE" id="PS50048"/>
    </source>
</evidence>
<dbReference type="CDD" id="cd00067">
    <property type="entry name" value="GAL4"/>
    <property type="match status" value="1"/>
</dbReference>
<evidence type="ECO:0000313" key="9">
    <source>
        <dbReference type="EMBL" id="KAL2783935.1"/>
    </source>
</evidence>
<reference evidence="9 10" key="1">
    <citation type="submission" date="2024-07" db="EMBL/GenBank/DDBJ databases">
        <title>Section-level genome sequencing and comparative genomics of Aspergillus sections Usti and Cavernicolus.</title>
        <authorList>
            <consortium name="Lawrence Berkeley National Laboratory"/>
            <person name="Nybo J.L."/>
            <person name="Vesth T.C."/>
            <person name="Theobald S."/>
            <person name="Frisvad J.C."/>
            <person name="Larsen T.O."/>
            <person name="Kjaerboelling I."/>
            <person name="Rothschild-Mancinelli K."/>
            <person name="Lyhne E.K."/>
            <person name="Kogle M.E."/>
            <person name="Barry K."/>
            <person name="Clum A."/>
            <person name="Na H."/>
            <person name="Ledsgaard L."/>
            <person name="Lin J."/>
            <person name="Lipzen A."/>
            <person name="Kuo A."/>
            <person name="Riley R."/>
            <person name="Mondo S."/>
            <person name="Labutti K."/>
            <person name="Haridas S."/>
            <person name="Pangalinan J."/>
            <person name="Salamov A.A."/>
            <person name="Simmons B.A."/>
            <person name="Magnuson J.K."/>
            <person name="Chen J."/>
            <person name="Drula E."/>
            <person name="Henrissat B."/>
            <person name="Wiebenga A."/>
            <person name="Lubbers R.J."/>
            <person name="Gomes A.C."/>
            <person name="Makela M.R."/>
            <person name="Stajich J."/>
            <person name="Grigoriev I.V."/>
            <person name="Mortensen U.H."/>
            <person name="De Vries R.P."/>
            <person name="Baker S.E."/>
            <person name="Andersen M.R."/>
        </authorList>
    </citation>
    <scope>NUCLEOTIDE SEQUENCE [LARGE SCALE GENOMIC DNA]</scope>
    <source>
        <strain evidence="9 10">CBS 209.92</strain>
    </source>
</reference>
<dbReference type="Pfam" id="PF04082">
    <property type="entry name" value="Fungal_trans"/>
    <property type="match status" value="1"/>
</dbReference>
<evidence type="ECO:0000256" key="4">
    <source>
        <dbReference type="ARBA" id="ARBA00023125"/>
    </source>
</evidence>
<dbReference type="InterPro" id="IPR001138">
    <property type="entry name" value="Zn2Cys6_DnaBD"/>
</dbReference>
<dbReference type="InterPro" id="IPR007219">
    <property type="entry name" value="XnlR_reg_dom"/>
</dbReference>
<protein>
    <recommendedName>
        <fullName evidence="8">Zn(2)-C6 fungal-type domain-containing protein</fullName>
    </recommendedName>
</protein>
<gene>
    <name evidence="9" type="ORF">BJX66DRAFT_344495</name>
</gene>
<evidence type="ECO:0000256" key="7">
    <source>
        <dbReference type="SAM" id="MobiDB-lite"/>
    </source>
</evidence>
<dbReference type="PROSITE" id="PS00463">
    <property type="entry name" value="ZN2_CY6_FUNGAL_1"/>
    <property type="match status" value="1"/>
</dbReference>
<feature type="region of interest" description="Disordered" evidence="7">
    <location>
        <begin position="103"/>
        <end position="125"/>
    </location>
</feature>
<dbReference type="Proteomes" id="UP001610563">
    <property type="component" value="Unassembled WGS sequence"/>
</dbReference>
<accession>A0ABR4FL28</accession>
<evidence type="ECO:0000313" key="10">
    <source>
        <dbReference type="Proteomes" id="UP001610563"/>
    </source>
</evidence>
<dbReference type="PROSITE" id="PS50048">
    <property type="entry name" value="ZN2_CY6_FUNGAL_2"/>
    <property type="match status" value="1"/>
</dbReference>
<evidence type="ECO:0000256" key="3">
    <source>
        <dbReference type="ARBA" id="ARBA00023015"/>
    </source>
</evidence>
<keyword evidence="5" id="KW-0804">Transcription</keyword>
<keyword evidence="4" id="KW-0238">DNA-binding</keyword>
<sequence>MSPSNSPSDKALALRTSQRLPRSCTSCRKRRVKCTQTIPCGPCVAAKQAHLCKRETVIWKGRLAVATDEMDRAQPPDYGALLVENSALKERIMQLEAHSALGSDALHNSTSTEPTPERKAANSLATEDFVETEKVRADDFEILENTLEKLHDSRVNPTVPGPVINDDTYETLSILPTETASRSIVGFSVSTLGWIHCAIRADKFLQEHDSFWNALNEGDYSVLGNHQWMAVYLSILTVSPPIPMRNVTSKNILKQWIKTGAQFMEHEPALGALDQIVAPTDDSLRARQWYDHALEQLYKSRFLVDPRLETVQTIAILTLSFREYDGYEKEWMMLGVAVNAARCIKMHRLGSEKLFAPSAAARPEWSTRAGREFGRRLWWTLVICDWLGPLTRPPSISPVSFDCLLTTGQTDYTVCSETIADEQLPSPLHHHIATAKLAYVFYYFVKSTRDRSVKRIVRAVEEIQSTWDGLPTCLLHDATSARAHAKQAPWITFQQYMIVLGFHLAQLMLCRTMWERWLSGDETEGVAWLHSIAIDAASGILNHAVARVPAFYRKSWTVSAAIVSAGVMFALDLLCFPQSMSEDAVFERRNSMLGCLDYLSQLPPNTNIDKAINIITNILHLHSSSALPVVQDMATLQHVLCQLQHKGIAEDIATKGLPPSVLYDTSVNPSGVPELDHVGGSSWAEESISPPDIFQSIDFLDPAIAQDFSWGSLGFDFSSQWITEE</sequence>
<evidence type="ECO:0000256" key="1">
    <source>
        <dbReference type="ARBA" id="ARBA00004123"/>
    </source>
</evidence>
<comment type="caution">
    <text evidence="9">The sequence shown here is derived from an EMBL/GenBank/DDBJ whole genome shotgun (WGS) entry which is preliminary data.</text>
</comment>
<evidence type="ECO:0000256" key="5">
    <source>
        <dbReference type="ARBA" id="ARBA00023163"/>
    </source>
</evidence>
<evidence type="ECO:0000256" key="6">
    <source>
        <dbReference type="ARBA" id="ARBA00023242"/>
    </source>
</evidence>
<organism evidence="9 10">
    <name type="scientific">Aspergillus keveii</name>
    <dbReference type="NCBI Taxonomy" id="714993"/>
    <lineage>
        <taxon>Eukaryota</taxon>
        <taxon>Fungi</taxon>
        <taxon>Dikarya</taxon>
        <taxon>Ascomycota</taxon>
        <taxon>Pezizomycotina</taxon>
        <taxon>Eurotiomycetes</taxon>
        <taxon>Eurotiomycetidae</taxon>
        <taxon>Eurotiales</taxon>
        <taxon>Aspergillaceae</taxon>
        <taxon>Aspergillus</taxon>
        <taxon>Aspergillus subgen. Nidulantes</taxon>
    </lineage>
</organism>
<dbReference type="PANTHER" id="PTHR31001:SF76">
    <property type="entry name" value="ZN(2)-C6 FUNGAL-TYPE DOMAIN-CONTAINING PROTEIN"/>
    <property type="match status" value="1"/>
</dbReference>
<keyword evidence="6" id="KW-0539">Nucleus</keyword>
<keyword evidence="2" id="KW-0479">Metal-binding</keyword>